<keyword evidence="2" id="KW-1185">Reference proteome</keyword>
<protein>
    <submittedName>
        <fullName evidence="1">Uncharacterized protein</fullName>
    </submittedName>
</protein>
<accession>A0A182KIP4</accession>
<sequence length="148" mass="16783">MEIRCRGYPYSNHVSRTQRTWLHTYRTAVVEHVHEHRFSTANAAVDVQSLGCVYRPFRLAKVEPFPYASGRFRWVVGFNTIIHYLQGFGNANLMRIGLYLTMVKLFLQQLDGRFPHGRHGRPTVGGGGGSVGTVQPYALYKRARTATG</sequence>
<dbReference type="EnsemblMetazoa" id="ACHR014314-RA">
    <property type="protein sequence ID" value="ACHR014314-PA"/>
    <property type="gene ID" value="ACHR014314"/>
</dbReference>
<dbReference type="VEuPathDB" id="VectorBase:ACHR014314"/>
<reference evidence="1" key="2">
    <citation type="submission" date="2020-05" db="UniProtKB">
        <authorList>
            <consortium name="EnsemblMetazoa"/>
        </authorList>
    </citation>
    <scope>IDENTIFICATION</scope>
    <source>
        <strain evidence="1">ACHKN1017</strain>
    </source>
</reference>
<organism evidence="1 2">
    <name type="scientific">Anopheles christyi</name>
    <dbReference type="NCBI Taxonomy" id="43041"/>
    <lineage>
        <taxon>Eukaryota</taxon>
        <taxon>Metazoa</taxon>
        <taxon>Ecdysozoa</taxon>
        <taxon>Arthropoda</taxon>
        <taxon>Hexapoda</taxon>
        <taxon>Insecta</taxon>
        <taxon>Pterygota</taxon>
        <taxon>Neoptera</taxon>
        <taxon>Endopterygota</taxon>
        <taxon>Diptera</taxon>
        <taxon>Nematocera</taxon>
        <taxon>Culicoidea</taxon>
        <taxon>Culicidae</taxon>
        <taxon>Anophelinae</taxon>
        <taxon>Anopheles</taxon>
    </lineage>
</organism>
<name>A0A182KIP4_9DIPT</name>
<reference evidence="2" key="1">
    <citation type="submission" date="2013-03" db="EMBL/GenBank/DDBJ databases">
        <title>The Genome Sequence of Anopheles christyi ACHKN1017.</title>
        <authorList>
            <consortium name="The Broad Institute Genomics Platform"/>
            <person name="Neafsey D.E."/>
            <person name="Besansky N."/>
            <person name="Walker B."/>
            <person name="Young S.K."/>
            <person name="Zeng Q."/>
            <person name="Gargeya S."/>
            <person name="Fitzgerald M."/>
            <person name="Haas B."/>
            <person name="Abouelleil A."/>
            <person name="Allen A.W."/>
            <person name="Alvarado L."/>
            <person name="Arachchi H.M."/>
            <person name="Berlin A.M."/>
            <person name="Chapman S.B."/>
            <person name="Gainer-Dewar J."/>
            <person name="Goldberg J."/>
            <person name="Griggs A."/>
            <person name="Gujja S."/>
            <person name="Hansen M."/>
            <person name="Howarth C."/>
            <person name="Imamovic A."/>
            <person name="Ireland A."/>
            <person name="Larimer J."/>
            <person name="McCowan C."/>
            <person name="Murphy C."/>
            <person name="Pearson M."/>
            <person name="Poon T.W."/>
            <person name="Priest M."/>
            <person name="Roberts A."/>
            <person name="Saif S."/>
            <person name="Shea T."/>
            <person name="Sisk P."/>
            <person name="Sykes S."/>
            <person name="Wortman J."/>
            <person name="Nusbaum C."/>
            <person name="Birren B."/>
        </authorList>
    </citation>
    <scope>NUCLEOTIDE SEQUENCE [LARGE SCALE GENOMIC DNA]</scope>
    <source>
        <strain evidence="2">ACHKN1017</strain>
    </source>
</reference>
<evidence type="ECO:0000313" key="1">
    <source>
        <dbReference type="EnsemblMetazoa" id="ACHR014314-PA"/>
    </source>
</evidence>
<dbReference type="Proteomes" id="UP000075881">
    <property type="component" value="Unassembled WGS sequence"/>
</dbReference>
<dbReference type="AlphaFoldDB" id="A0A182KIP4"/>
<evidence type="ECO:0000313" key="2">
    <source>
        <dbReference type="Proteomes" id="UP000075881"/>
    </source>
</evidence>
<proteinExistence type="predicted"/>